<keyword evidence="3" id="KW-1185">Reference proteome</keyword>
<reference evidence="2 3" key="1">
    <citation type="submission" date="2017-10" db="EMBL/GenBank/DDBJ databases">
        <title>Effective Description of Clostridium neonatale sp. nov. linked to necrotizing enterocolitis in neonates and a clarification of species assignable to the genus Clostridium (Prazmowski 1880) emend. Lawson and Rainey 2016.</title>
        <authorList>
            <person name="Bernard K."/>
            <person name="Burdz T."/>
            <person name="Wiebe D."/>
            <person name="Balcewich B."/>
            <person name="Alfa M."/>
            <person name="Bernier A.-M."/>
        </authorList>
    </citation>
    <scope>NUCLEOTIDE SEQUENCE [LARGE SCALE GENOMIC DNA]</scope>
    <source>
        <strain evidence="2 3">LCDC99A005</strain>
    </source>
</reference>
<dbReference type="OrthoDB" id="2086807at2"/>
<dbReference type="EMBL" id="PDCJ01000001">
    <property type="protein sequence ID" value="PEG31416.1"/>
    <property type="molecule type" value="Genomic_DNA"/>
</dbReference>
<comment type="caution">
    <text evidence="2">The sequence shown here is derived from an EMBL/GenBank/DDBJ whole genome shotgun (WGS) entry which is preliminary data.</text>
</comment>
<dbReference type="RefSeq" id="WP_058295572.1">
    <property type="nucleotide sequence ID" value="NZ_CAMRXG010000011.1"/>
</dbReference>
<protein>
    <submittedName>
        <fullName evidence="2">Uncharacterized protein</fullName>
    </submittedName>
</protein>
<evidence type="ECO:0000313" key="2">
    <source>
        <dbReference type="EMBL" id="PEG31416.1"/>
    </source>
</evidence>
<accession>A0A2A7MIB5</accession>
<dbReference type="AlphaFoldDB" id="A0A2A7MIB5"/>
<dbReference type="STRING" id="137838.GCA_001458595_02833"/>
<sequence>MYNDNVRNRIIEISKKHESLQNLLQMLSREAIIYYCACNSEKSPVKVMLNKNEYTVIATSKEVLTEAKQYLDINNIIEIDAISIIRSILRTENKGAIINLGDESQLILDTDMLKLLYREIVVMDLYMKGGAYVIQNDKDYLLVEAKGKKLFNIVLTEDDGKELKELLNQKGNVIFKCWKEILPYFVATKCVALIYNFSKKDMVYVGEPYLGWLYDSPFQ</sequence>
<name>A0A2A7MIB5_9CLOT</name>
<organism evidence="2 3">
    <name type="scientific">Clostridium neonatale</name>
    <dbReference type="NCBI Taxonomy" id="137838"/>
    <lineage>
        <taxon>Bacteria</taxon>
        <taxon>Bacillati</taxon>
        <taxon>Bacillota</taxon>
        <taxon>Clostridia</taxon>
        <taxon>Eubacteriales</taxon>
        <taxon>Clostridiaceae</taxon>
        <taxon>Clostridium</taxon>
    </lineage>
</organism>
<evidence type="ECO:0000256" key="1">
    <source>
        <dbReference type="SAM" id="Coils"/>
    </source>
</evidence>
<proteinExistence type="predicted"/>
<dbReference type="Proteomes" id="UP000220840">
    <property type="component" value="Unassembled WGS sequence"/>
</dbReference>
<keyword evidence="1" id="KW-0175">Coiled coil</keyword>
<gene>
    <name evidence="2" type="ORF">CQ394_06825</name>
</gene>
<evidence type="ECO:0000313" key="3">
    <source>
        <dbReference type="Proteomes" id="UP000220840"/>
    </source>
</evidence>
<feature type="coiled-coil region" evidence="1">
    <location>
        <begin position="3"/>
        <end position="30"/>
    </location>
</feature>